<name>H8I4T8_METCZ</name>
<keyword evidence="4 15" id="KW-0963">Cytoplasm</keyword>
<dbReference type="SUPFAM" id="SSF50249">
    <property type="entry name" value="Nucleic acid-binding proteins"/>
    <property type="match status" value="1"/>
</dbReference>
<evidence type="ECO:0000256" key="14">
    <source>
        <dbReference type="ARBA" id="ARBA00047364"/>
    </source>
</evidence>
<keyword evidence="7 15" id="KW-0479">Metal-binding</keyword>
<dbReference type="GO" id="GO:0005524">
    <property type="term" value="F:ATP binding"/>
    <property type="evidence" value="ECO:0007669"/>
    <property type="project" value="UniProtKB-UniRule"/>
</dbReference>
<dbReference type="Proteomes" id="UP000005233">
    <property type="component" value="Chromosome"/>
</dbReference>
<evidence type="ECO:0000313" key="17">
    <source>
        <dbReference type="EMBL" id="AFD00683.1"/>
    </source>
</evidence>
<dbReference type="FunFam" id="2.40.50.140:FF:000042">
    <property type="entry name" value="Methionine--tRNA ligase"/>
    <property type="match status" value="1"/>
</dbReference>
<keyword evidence="18" id="KW-1185">Reference proteome</keyword>
<dbReference type="KEGG" id="mez:Mtc_1943"/>
<dbReference type="GO" id="GO:0004825">
    <property type="term" value="F:methionine-tRNA ligase activity"/>
    <property type="evidence" value="ECO:0007669"/>
    <property type="project" value="UniProtKB-UniRule"/>
</dbReference>
<feature type="domain" description="TRNA-binding" evidence="16">
    <location>
        <begin position="572"/>
        <end position="672"/>
    </location>
</feature>
<dbReference type="PRINTS" id="PR01041">
    <property type="entry name" value="TRNASYNTHMET"/>
</dbReference>
<dbReference type="GO" id="GO:0046872">
    <property type="term" value="F:metal ion binding"/>
    <property type="evidence" value="ECO:0007669"/>
    <property type="project" value="UniProtKB-KW"/>
</dbReference>
<dbReference type="GO" id="GO:0000049">
    <property type="term" value="F:tRNA binding"/>
    <property type="evidence" value="ECO:0007669"/>
    <property type="project" value="UniProtKB-UniRule"/>
</dbReference>
<dbReference type="HOGENOM" id="CLU_009710_1_2_2"/>
<dbReference type="Pfam" id="PF19303">
    <property type="entry name" value="Anticodon_3"/>
    <property type="match status" value="1"/>
</dbReference>
<evidence type="ECO:0000256" key="3">
    <source>
        <dbReference type="ARBA" id="ARBA00011738"/>
    </source>
</evidence>
<dbReference type="Gene3D" id="1.10.730.10">
    <property type="entry name" value="Isoleucyl-tRNA Synthetase, Domain 1"/>
    <property type="match status" value="1"/>
</dbReference>
<proteinExistence type="inferred from homology"/>
<dbReference type="PANTHER" id="PTHR45765:SF1">
    <property type="entry name" value="METHIONINE--TRNA LIGASE, CYTOPLASMIC"/>
    <property type="match status" value="1"/>
</dbReference>
<sequence>MPEFPCNKPVLVTCGLPYANGACHIGHLRTYIPADMFVRTLKMMGQETIFVCGSDAHGTPIVVNAEEQGITPAELVQKYHKVFQETFKKFGICFDHYGSTDDPENHERTRSIVEDLIRNGYVYPKDIKVAYCGHCQRGLPDRYVEGTCPYCGALARGDECDIGCQRHLEPGDILDPRCRICGGKAETRVKQHFFFKLSAFGPFLAEYLNNLHATPNVNYAKEWAKDLKDWCITRNLEWGVKFPGHEDLVVYVWVDAPIGYIAFTEEYMNSIGKDWKAIWKGDSRIIHFIGGDIIYHHCIFWPAMLKGADYTLPWGVVASGMIKINDKKFSKSRGYIVWVEDDYLAHGFHPDLLRYYILSYTSHTKDINFSWKEFQTKVNKELVGSLGNFVNRVLTFIESKGLNVGGEIDPAVREAIAGAVSVAKAEIENYEFKKICDSIITLADFGNTYFQAHEPWKLIKEDKSACESVLYNCAQIVKALAILSWPAMPAKAEETWGMLGYDKASLAKKSFDDALVPYDGGLKRPKPTILFSKLDDKKIAEMEKILEERVAAAEARAAGKKAAEAPKVSFEDFQKLDIRVGKVIASERIKGSKKLLKNLVDIGEGAPRQIVAGIAEQYTPEEMVGKTVIVVANLEPAKIMGVESNGMLLAADSNGATLLAPEKPSAPGTRVR</sequence>
<keyword evidence="12 15" id="KW-0648">Protein biosynthesis</keyword>
<evidence type="ECO:0000259" key="16">
    <source>
        <dbReference type="PROSITE" id="PS50886"/>
    </source>
</evidence>
<dbReference type="InterPro" id="IPR015413">
    <property type="entry name" value="Methionyl/Leucyl_tRNA_Synth"/>
</dbReference>
<evidence type="ECO:0000256" key="7">
    <source>
        <dbReference type="ARBA" id="ARBA00022723"/>
    </source>
</evidence>
<dbReference type="EC" id="6.1.1.10" evidence="15"/>
<dbReference type="InterPro" id="IPR012340">
    <property type="entry name" value="NA-bd_OB-fold"/>
</dbReference>
<dbReference type="EMBL" id="CP003243">
    <property type="protein sequence ID" value="AFD00683.1"/>
    <property type="molecule type" value="Genomic_DNA"/>
</dbReference>
<feature type="binding site" evidence="15">
    <location>
        <position position="148"/>
    </location>
    <ligand>
        <name>Zn(2+)</name>
        <dbReference type="ChEBI" id="CHEBI:29105"/>
    </ligand>
</feature>
<evidence type="ECO:0000256" key="2">
    <source>
        <dbReference type="ARBA" id="ARBA00004496"/>
    </source>
</evidence>
<dbReference type="NCBIfam" id="TIGR00399">
    <property type="entry name" value="metG_C_term"/>
    <property type="match status" value="1"/>
</dbReference>
<keyword evidence="13 15" id="KW-0030">Aminoacyl-tRNA synthetase</keyword>
<comment type="subcellular location">
    <subcellularLocation>
        <location evidence="2 15">Cytoplasm</location>
    </subcellularLocation>
</comment>
<evidence type="ECO:0000256" key="12">
    <source>
        <dbReference type="ARBA" id="ARBA00022917"/>
    </source>
</evidence>
<evidence type="ECO:0000313" key="18">
    <source>
        <dbReference type="Proteomes" id="UP000005233"/>
    </source>
</evidence>
<dbReference type="CDD" id="cd00814">
    <property type="entry name" value="MetRS_core"/>
    <property type="match status" value="1"/>
</dbReference>
<reference evidence="17 18" key="1">
    <citation type="journal article" date="2012" name="J. Bacteriol.">
        <title>Complete genome sequence of a thermophilic methanogen, Methanocella conradii HZ254, isolated from Chinese rice field soil.</title>
        <authorList>
            <person name="Lu Z."/>
            <person name="Lu Y."/>
        </authorList>
    </citation>
    <scope>NUCLEOTIDE SEQUENCE [LARGE SCALE GENOMIC DNA]</scope>
    <source>
        <strain evidence="18">DSM 24694 / JCM 17849 / CGMCC 1.5162 / HZ254</strain>
    </source>
</reference>
<evidence type="ECO:0000256" key="5">
    <source>
        <dbReference type="ARBA" id="ARBA00022555"/>
    </source>
</evidence>
<gene>
    <name evidence="15 17" type="primary">metG</name>
    <name evidence="17" type="ordered locus">Mtc_1943</name>
</gene>
<evidence type="ECO:0000256" key="10">
    <source>
        <dbReference type="ARBA" id="ARBA00022840"/>
    </source>
</evidence>
<dbReference type="eggNOG" id="arCOG00810">
    <property type="taxonomic scope" value="Archaea"/>
</dbReference>
<dbReference type="NCBIfam" id="TIGR00398">
    <property type="entry name" value="metG"/>
    <property type="match status" value="1"/>
</dbReference>
<dbReference type="InterPro" id="IPR041872">
    <property type="entry name" value="Anticodon_Met"/>
</dbReference>
<dbReference type="PANTHER" id="PTHR45765">
    <property type="entry name" value="METHIONINE--TRNA LIGASE"/>
    <property type="match status" value="1"/>
</dbReference>
<dbReference type="OrthoDB" id="371856at2157"/>
<comment type="similarity">
    <text evidence="15">Belongs to the class-I aminoacyl-tRNA synthetase family. MetG type 1 subfamily.</text>
</comment>
<evidence type="ECO:0000256" key="11">
    <source>
        <dbReference type="ARBA" id="ARBA00022884"/>
    </source>
</evidence>
<dbReference type="InterPro" id="IPR023458">
    <property type="entry name" value="Met-tRNA_ligase_1"/>
</dbReference>
<keyword evidence="11 15" id="KW-0694">RNA-binding</keyword>
<dbReference type="Gene3D" id="2.20.28.20">
    <property type="entry name" value="Methionyl-tRNA synthetase, Zn-domain"/>
    <property type="match status" value="1"/>
</dbReference>
<dbReference type="GO" id="GO:0005829">
    <property type="term" value="C:cytosol"/>
    <property type="evidence" value="ECO:0007669"/>
    <property type="project" value="TreeGrafter"/>
</dbReference>
<dbReference type="GO" id="GO:0006431">
    <property type="term" value="P:methionyl-tRNA aminoacylation"/>
    <property type="evidence" value="ECO:0007669"/>
    <property type="project" value="UniProtKB-UniRule"/>
</dbReference>
<keyword evidence="10 15" id="KW-0067">ATP-binding</keyword>
<dbReference type="InterPro" id="IPR029038">
    <property type="entry name" value="MetRS_Zn"/>
</dbReference>
<dbReference type="Pfam" id="PF09334">
    <property type="entry name" value="tRNA-synt_1g"/>
    <property type="match status" value="1"/>
</dbReference>
<protein>
    <recommendedName>
        <fullName evidence="15">Methionine--tRNA ligase</fullName>
        <ecNumber evidence="15">6.1.1.10</ecNumber>
    </recommendedName>
    <alternativeName>
        <fullName evidence="15">Methionyl-tRNA synthetase</fullName>
        <shortName evidence="15">MetRS</shortName>
    </alternativeName>
</protein>
<feature type="binding site" evidence="15">
    <location>
        <position position="164"/>
    </location>
    <ligand>
        <name>Zn(2+)</name>
        <dbReference type="ChEBI" id="CHEBI:29105"/>
    </ligand>
</feature>
<dbReference type="GO" id="GO:0017101">
    <property type="term" value="C:aminoacyl-tRNA synthetase multienzyme complex"/>
    <property type="evidence" value="ECO:0007669"/>
    <property type="project" value="TreeGrafter"/>
</dbReference>
<dbReference type="InterPro" id="IPR014729">
    <property type="entry name" value="Rossmann-like_a/b/a_fold"/>
</dbReference>
<dbReference type="InterPro" id="IPR014758">
    <property type="entry name" value="Met-tRNA_synth"/>
</dbReference>
<feature type="short sequence motif" description="'HIGH' region" evidence="15">
    <location>
        <begin position="17"/>
        <end position="27"/>
    </location>
</feature>
<evidence type="ECO:0000256" key="9">
    <source>
        <dbReference type="ARBA" id="ARBA00022833"/>
    </source>
</evidence>
<dbReference type="CDD" id="cd02800">
    <property type="entry name" value="tRNA_bind_EcMetRS_like"/>
    <property type="match status" value="1"/>
</dbReference>
<feature type="binding site" evidence="15">
    <location>
        <position position="160"/>
    </location>
    <ligand>
        <name>Zn(2+)</name>
        <dbReference type="ChEBI" id="CHEBI:29105"/>
    </ligand>
</feature>
<dbReference type="PROSITE" id="PS50886">
    <property type="entry name" value="TRBD"/>
    <property type="match status" value="1"/>
</dbReference>
<accession>H8I4T8</accession>
<comment type="cofactor">
    <cofactor evidence="15">
        <name>Zn(2+)</name>
        <dbReference type="ChEBI" id="CHEBI:29105"/>
    </cofactor>
    <text evidence="15">Binds 1 zinc ion per subunit.</text>
</comment>
<dbReference type="RefSeq" id="WP_014406514.1">
    <property type="nucleotide sequence ID" value="NC_017034.1"/>
</dbReference>
<organism evidence="17 18">
    <name type="scientific">Methanocella conradii (strain DSM 24694 / JCM 17849 / CGMCC 1.5162 / HZ254)</name>
    <dbReference type="NCBI Taxonomy" id="1041930"/>
    <lineage>
        <taxon>Archaea</taxon>
        <taxon>Methanobacteriati</taxon>
        <taxon>Methanobacteriota</taxon>
        <taxon>Stenosarchaea group</taxon>
        <taxon>Methanomicrobia</taxon>
        <taxon>Methanocellales</taxon>
        <taxon>Methanocellaceae</taxon>
        <taxon>Methanocella</taxon>
    </lineage>
</organism>
<dbReference type="AlphaFoldDB" id="H8I4T8"/>
<evidence type="ECO:0000256" key="13">
    <source>
        <dbReference type="ARBA" id="ARBA00023146"/>
    </source>
</evidence>
<feature type="short sequence motif" description="'KMSKS' region" evidence="15">
    <location>
        <begin position="328"/>
        <end position="332"/>
    </location>
</feature>
<dbReference type="Gene3D" id="3.40.50.620">
    <property type="entry name" value="HUPs"/>
    <property type="match status" value="1"/>
</dbReference>
<evidence type="ECO:0000256" key="4">
    <source>
        <dbReference type="ARBA" id="ARBA00022490"/>
    </source>
</evidence>
<dbReference type="SUPFAM" id="SSF47323">
    <property type="entry name" value="Anticodon-binding domain of a subclass of class I aminoacyl-tRNA synthetases"/>
    <property type="match status" value="1"/>
</dbReference>
<keyword evidence="5 15" id="KW-0820">tRNA-binding</keyword>
<dbReference type="GeneID" id="11972091"/>
<dbReference type="InterPro" id="IPR009080">
    <property type="entry name" value="tRNAsynth_Ia_anticodon-bd"/>
</dbReference>
<dbReference type="InterPro" id="IPR002547">
    <property type="entry name" value="tRNA-bd_dom"/>
</dbReference>
<evidence type="ECO:0000256" key="15">
    <source>
        <dbReference type="HAMAP-Rule" id="MF_00098"/>
    </source>
</evidence>
<comment type="function">
    <text evidence="1 15">Is required not only for elongation of protein synthesis but also for the initiation of all mRNA translation through initiator tRNA(fMet) aminoacylation.</text>
</comment>
<feature type="binding site" evidence="15">
    <location>
        <position position="151"/>
    </location>
    <ligand>
        <name>Zn(2+)</name>
        <dbReference type="ChEBI" id="CHEBI:29105"/>
    </ligand>
</feature>
<dbReference type="SUPFAM" id="SSF52374">
    <property type="entry name" value="Nucleotidylyl transferase"/>
    <property type="match status" value="1"/>
</dbReference>
<dbReference type="InterPro" id="IPR004495">
    <property type="entry name" value="Met-tRNA-synth_bsu_C"/>
</dbReference>
<keyword evidence="8 15" id="KW-0547">Nucleotide-binding</keyword>
<keyword evidence="6 15" id="KW-0436">Ligase</keyword>
<dbReference type="STRING" id="1041930.Mtc_1943"/>
<dbReference type="InterPro" id="IPR033911">
    <property type="entry name" value="MetRS_core"/>
</dbReference>
<keyword evidence="9 15" id="KW-0862">Zinc</keyword>
<evidence type="ECO:0000256" key="1">
    <source>
        <dbReference type="ARBA" id="ARBA00003314"/>
    </source>
</evidence>
<comment type="subunit">
    <text evidence="3 15">Homodimer.</text>
</comment>
<evidence type="ECO:0000256" key="6">
    <source>
        <dbReference type="ARBA" id="ARBA00022598"/>
    </source>
</evidence>
<dbReference type="Gene3D" id="2.40.50.140">
    <property type="entry name" value="Nucleic acid-binding proteins"/>
    <property type="match status" value="1"/>
</dbReference>
<dbReference type="SUPFAM" id="SSF57770">
    <property type="entry name" value="Methionyl-tRNA synthetase (MetRS), Zn-domain"/>
    <property type="match status" value="1"/>
</dbReference>
<dbReference type="CDD" id="cd07957">
    <property type="entry name" value="Anticodon_Ia_Met"/>
    <property type="match status" value="1"/>
</dbReference>
<feature type="binding site" evidence="15">
    <location>
        <position position="331"/>
    </location>
    <ligand>
        <name>ATP</name>
        <dbReference type="ChEBI" id="CHEBI:30616"/>
    </ligand>
</feature>
<evidence type="ECO:0000256" key="8">
    <source>
        <dbReference type="ARBA" id="ARBA00022741"/>
    </source>
</evidence>
<dbReference type="Pfam" id="PF01588">
    <property type="entry name" value="tRNA_bind"/>
    <property type="match status" value="1"/>
</dbReference>
<comment type="catalytic activity">
    <reaction evidence="14 15">
        <text>tRNA(Met) + L-methionine + ATP = L-methionyl-tRNA(Met) + AMP + diphosphate</text>
        <dbReference type="Rhea" id="RHEA:13481"/>
        <dbReference type="Rhea" id="RHEA-COMP:9667"/>
        <dbReference type="Rhea" id="RHEA-COMP:9698"/>
        <dbReference type="ChEBI" id="CHEBI:30616"/>
        <dbReference type="ChEBI" id="CHEBI:33019"/>
        <dbReference type="ChEBI" id="CHEBI:57844"/>
        <dbReference type="ChEBI" id="CHEBI:78442"/>
        <dbReference type="ChEBI" id="CHEBI:78530"/>
        <dbReference type="ChEBI" id="CHEBI:456215"/>
        <dbReference type="EC" id="6.1.1.10"/>
    </reaction>
</comment>
<dbReference type="NCBIfam" id="NF001100">
    <property type="entry name" value="PRK00133.1"/>
    <property type="match status" value="1"/>
</dbReference>
<dbReference type="HAMAP" id="MF_00098">
    <property type="entry name" value="Met_tRNA_synth_type1"/>
    <property type="match status" value="1"/>
</dbReference>